<proteinExistence type="predicted"/>
<dbReference type="Pfam" id="PF14089">
    <property type="entry name" value="KbaA"/>
    <property type="match status" value="1"/>
</dbReference>
<dbReference type="SMART" id="SM01251">
    <property type="entry name" value="KbaA"/>
    <property type="match status" value="1"/>
</dbReference>
<feature type="transmembrane region" description="Helical" evidence="1">
    <location>
        <begin position="163"/>
        <end position="180"/>
    </location>
</feature>
<sequence>MTIRKLFFLFWTTLLLGTLAAPVAGFALQVFFGPIGIDFVRMLWAGVMFGAVAQMGFFAYMVFNMVGRGFIRNPYIYQSLQLGLTILVLINSFSITLRRGGEETASFLLHLILPAVILIAALVVAWFKMKATNPSAFIPTVFFMVAATWLEALPSIEQQSLEMILLMVLTLLVCNAWQIMQLHRLVEPMDLPTPEKPQKEKKKS</sequence>
<dbReference type="Proteomes" id="UP001185012">
    <property type="component" value="Unassembled WGS sequence"/>
</dbReference>
<reference evidence="2 3" key="1">
    <citation type="submission" date="2023-07" db="EMBL/GenBank/DDBJ databases">
        <title>Genomic Encyclopedia of Type Strains, Phase IV (KMG-IV): sequencing the most valuable type-strain genomes for metagenomic binning, comparative biology and taxonomic classification.</title>
        <authorList>
            <person name="Goeker M."/>
        </authorList>
    </citation>
    <scope>NUCLEOTIDE SEQUENCE [LARGE SCALE GENOMIC DNA]</scope>
    <source>
        <strain evidence="2 3">DSM 45903</strain>
    </source>
</reference>
<accession>A0ABU1IQ44</accession>
<dbReference type="EMBL" id="JAVDQG010000007">
    <property type="protein sequence ID" value="MDR6226917.1"/>
    <property type="molecule type" value="Genomic_DNA"/>
</dbReference>
<protein>
    <submittedName>
        <fullName evidence="2">KinB signaling pathway activation protein</fullName>
    </submittedName>
</protein>
<evidence type="ECO:0000256" key="1">
    <source>
        <dbReference type="SAM" id="Phobius"/>
    </source>
</evidence>
<dbReference type="RefSeq" id="WP_309867485.1">
    <property type="nucleotide sequence ID" value="NZ_JAVDQG010000007.1"/>
</dbReference>
<comment type="caution">
    <text evidence="2">The sequence shown here is derived from an EMBL/GenBank/DDBJ whole genome shotgun (WGS) entry which is preliminary data.</text>
</comment>
<organism evidence="2 3">
    <name type="scientific">Desmospora profundinema</name>
    <dbReference type="NCBI Taxonomy" id="1571184"/>
    <lineage>
        <taxon>Bacteria</taxon>
        <taxon>Bacillati</taxon>
        <taxon>Bacillota</taxon>
        <taxon>Bacilli</taxon>
        <taxon>Bacillales</taxon>
        <taxon>Thermoactinomycetaceae</taxon>
        <taxon>Desmospora</taxon>
    </lineage>
</organism>
<gene>
    <name evidence="2" type="ORF">JOE21_002929</name>
</gene>
<keyword evidence="1" id="KW-0812">Transmembrane</keyword>
<keyword evidence="1" id="KW-0472">Membrane</keyword>
<feature type="transmembrane region" description="Helical" evidence="1">
    <location>
        <begin position="107"/>
        <end position="127"/>
    </location>
</feature>
<dbReference type="InterPro" id="IPR024164">
    <property type="entry name" value="KinB-signalling_activ"/>
</dbReference>
<evidence type="ECO:0000313" key="2">
    <source>
        <dbReference type="EMBL" id="MDR6226917.1"/>
    </source>
</evidence>
<feature type="transmembrane region" description="Helical" evidence="1">
    <location>
        <begin position="75"/>
        <end position="95"/>
    </location>
</feature>
<name>A0ABU1IQ44_9BACL</name>
<feature type="transmembrane region" description="Helical" evidence="1">
    <location>
        <begin position="134"/>
        <end position="151"/>
    </location>
</feature>
<feature type="transmembrane region" description="Helical" evidence="1">
    <location>
        <begin position="44"/>
        <end position="63"/>
    </location>
</feature>
<evidence type="ECO:0000313" key="3">
    <source>
        <dbReference type="Proteomes" id="UP001185012"/>
    </source>
</evidence>
<keyword evidence="3" id="KW-1185">Reference proteome</keyword>
<keyword evidence="1" id="KW-1133">Transmembrane helix</keyword>